<reference evidence="1 2" key="1">
    <citation type="submission" date="2019-02" db="EMBL/GenBank/DDBJ databases">
        <title>Deep-cultivation of Planctomycetes and their phenomic and genomic characterization uncovers novel biology.</title>
        <authorList>
            <person name="Wiegand S."/>
            <person name="Jogler M."/>
            <person name="Boedeker C."/>
            <person name="Pinto D."/>
            <person name="Vollmers J."/>
            <person name="Rivas-Marin E."/>
            <person name="Kohn T."/>
            <person name="Peeters S.H."/>
            <person name="Heuer A."/>
            <person name="Rast P."/>
            <person name="Oberbeckmann S."/>
            <person name="Bunk B."/>
            <person name="Jeske O."/>
            <person name="Meyerdierks A."/>
            <person name="Storesund J.E."/>
            <person name="Kallscheuer N."/>
            <person name="Luecker S."/>
            <person name="Lage O.M."/>
            <person name="Pohl T."/>
            <person name="Merkel B.J."/>
            <person name="Hornburger P."/>
            <person name="Mueller R.-W."/>
            <person name="Bruemmer F."/>
            <person name="Labrenz M."/>
            <person name="Spormann A.M."/>
            <person name="Op den Camp H."/>
            <person name="Overmann J."/>
            <person name="Amann R."/>
            <person name="Jetten M.S.M."/>
            <person name="Mascher T."/>
            <person name="Medema M.H."/>
            <person name="Devos D.P."/>
            <person name="Kaster A.-K."/>
            <person name="Ovreas L."/>
            <person name="Rohde M."/>
            <person name="Galperin M.Y."/>
            <person name="Jogler C."/>
        </authorList>
    </citation>
    <scope>NUCLEOTIDE SEQUENCE [LARGE SCALE GENOMIC DNA]</scope>
    <source>
        <strain evidence="1 2">ETA_A8</strain>
    </source>
</reference>
<dbReference type="SUPFAM" id="SSF53335">
    <property type="entry name" value="S-adenosyl-L-methionine-dependent methyltransferases"/>
    <property type="match status" value="1"/>
</dbReference>
<dbReference type="InterPro" id="IPR029063">
    <property type="entry name" value="SAM-dependent_MTases_sf"/>
</dbReference>
<evidence type="ECO:0000313" key="2">
    <source>
        <dbReference type="Proteomes" id="UP000315017"/>
    </source>
</evidence>
<dbReference type="RefSeq" id="WP_202921742.1">
    <property type="nucleotide sequence ID" value="NZ_CP036274.1"/>
</dbReference>
<dbReference type="PANTHER" id="PTHR14614">
    <property type="entry name" value="HEPATOCELLULAR CARCINOMA-ASSOCIATED ANTIGEN"/>
    <property type="match status" value="1"/>
</dbReference>
<dbReference type="Proteomes" id="UP000315017">
    <property type="component" value="Chromosome"/>
</dbReference>
<dbReference type="Gene3D" id="3.40.50.150">
    <property type="entry name" value="Vaccinia Virus protein VP39"/>
    <property type="match status" value="1"/>
</dbReference>
<sequence>MHRPILADSQELLARPIPGGWMWRTIEVADHAWELLLPADQNAFLQQTANDDEWPDPYWTQIWPAARSMAALVLARNWPAETRLLELGCGSGLVGLAALARGCHVTFSDYVPLAVELACANARHNGFAQVQGKVLDWRSPGTEPRYSTIIAADVIYDSELHQPLLNTLKARLHTGGFVWLAEPGRMETANAFLQLAAEAGWLAKFVDEQGSPCESLQPGQFRRVKLTRNAD</sequence>
<keyword evidence="2" id="KW-1185">Reference proteome</keyword>
<keyword evidence="1" id="KW-0687">Ribonucleoprotein</keyword>
<dbReference type="EMBL" id="CP036274">
    <property type="protein sequence ID" value="QDU27119.1"/>
    <property type="molecule type" value="Genomic_DNA"/>
</dbReference>
<proteinExistence type="predicted"/>
<dbReference type="KEGG" id="aagg:ETAA8_22030"/>
<name>A0A517YA62_9BACT</name>
<dbReference type="GO" id="GO:0008168">
    <property type="term" value="F:methyltransferase activity"/>
    <property type="evidence" value="ECO:0007669"/>
    <property type="project" value="UniProtKB-KW"/>
</dbReference>
<dbReference type="GO" id="GO:0032259">
    <property type="term" value="P:methylation"/>
    <property type="evidence" value="ECO:0007669"/>
    <property type="project" value="UniProtKB-KW"/>
</dbReference>
<dbReference type="Pfam" id="PF10294">
    <property type="entry name" value="Methyltransf_16"/>
    <property type="match status" value="1"/>
</dbReference>
<keyword evidence="1" id="KW-0808">Transferase</keyword>
<organism evidence="1 2">
    <name type="scientific">Anatilimnocola aggregata</name>
    <dbReference type="NCBI Taxonomy" id="2528021"/>
    <lineage>
        <taxon>Bacteria</taxon>
        <taxon>Pseudomonadati</taxon>
        <taxon>Planctomycetota</taxon>
        <taxon>Planctomycetia</taxon>
        <taxon>Pirellulales</taxon>
        <taxon>Pirellulaceae</taxon>
        <taxon>Anatilimnocola</taxon>
    </lineage>
</organism>
<gene>
    <name evidence="1" type="ORF">ETAA8_22030</name>
</gene>
<dbReference type="GO" id="GO:0005840">
    <property type="term" value="C:ribosome"/>
    <property type="evidence" value="ECO:0007669"/>
    <property type="project" value="UniProtKB-KW"/>
</dbReference>
<keyword evidence="1" id="KW-0489">Methyltransferase</keyword>
<dbReference type="AlphaFoldDB" id="A0A517YA62"/>
<dbReference type="CDD" id="cd02440">
    <property type="entry name" value="AdoMet_MTases"/>
    <property type="match status" value="1"/>
</dbReference>
<keyword evidence="1" id="KW-0689">Ribosomal protein</keyword>
<dbReference type="InterPro" id="IPR019410">
    <property type="entry name" value="Methyltransf_16"/>
</dbReference>
<evidence type="ECO:0000313" key="1">
    <source>
        <dbReference type="EMBL" id="QDU27119.1"/>
    </source>
</evidence>
<protein>
    <submittedName>
        <fullName evidence="1">Ribosomal protein L11 methyltransferase</fullName>
    </submittedName>
</protein>
<accession>A0A517YA62</accession>
<dbReference type="PANTHER" id="PTHR14614:SF130">
    <property type="entry name" value="PROTEIN-LYSINE N-METHYLTRANSFERASE EEF2KMT"/>
    <property type="match status" value="1"/>
</dbReference>